<comment type="similarity">
    <text evidence="1">Belongs to the STXBP/unc-18/SEC1 family.</text>
</comment>
<dbReference type="SUPFAM" id="SSF56815">
    <property type="entry name" value="Sec1/munc18-like (SM) proteins"/>
    <property type="match status" value="1"/>
</dbReference>
<dbReference type="InterPro" id="IPR027482">
    <property type="entry name" value="Sec1-like_dom2"/>
</dbReference>
<dbReference type="Gene3D" id="3.40.50.1910">
    <property type="match status" value="1"/>
</dbReference>
<gene>
    <name evidence="2" type="ORF">DUNSADRAFT_4665</name>
</gene>
<comment type="caution">
    <text evidence="2">The sequence shown here is derived from an EMBL/GenBank/DDBJ whole genome shotgun (WGS) entry which is preliminary data.</text>
</comment>
<dbReference type="InterPro" id="IPR001619">
    <property type="entry name" value="Sec1-like"/>
</dbReference>
<evidence type="ECO:0000256" key="1">
    <source>
        <dbReference type="ARBA" id="ARBA00009884"/>
    </source>
</evidence>
<sequence length="489" mass="51443">MGGFNIRQKQADVLVRVINLNNPLAPGKDPGDLYKVLVLDRFTKDIVAPLLRLNDLRRNGVTLHLMLEAERQPIPDVPAVYLVQPSTANAERIIADAAAGLYEAMHLNFTSSIPSRTLESIAAGTVRAGAAHRIAKLYDQYVAFIALEPSLFSLGQPNCYVELNDPSAKDTQIEEVETQLQKYRASVDDINKHSAAGAREGVYVDPDELIRRNTHNLMAAVSSLPELQEQKRTLDKHTNLATSLLAAIKARGLDGWHNGCEDVLCGKSDLGGVLKLVHDVLGMKLNRIVLSANEPSPAGGVGGSHEALAGLAGNQPTGQAALFDWADKTLGQGLSHVTKSVKTLLSGARQPPLVGAVEALAEGRAGSPEFESYAVFDPKAPPGRAGLDRAKGPFKECIVFMIGAGSYAERESLMTWAARSGAPAAGVPGAIGGVGGVGGGSGPGGRHLIYGATDILQGQELLAQLAELGRRCGVGPGGVELAPQQAPAN</sequence>
<dbReference type="InterPro" id="IPR043154">
    <property type="entry name" value="Sec-1-like_dom1"/>
</dbReference>
<protein>
    <submittedName>
        <fullName evidence="2">Sec1-like protein</fullName>
    </submittedName>
</protein>
<dbReference type="Gene3D" id="3.90.830.10">
    <property type="entry name" value="Syntaxin Binding Protein 1, Chain A, domain 2"/>
    <property type="match status" value="1"/>
</dbReference>
<accession>A0ABQ7GRI1</accession>
<dbReference type="EMBL" id="MU069624">
    <property type="protein sequence ID" value="KAF5837210.1"/>
    <property type="molecule type" value="Genomic_DNA"/>
</dbReference>
<dbReference type="Pfam" id="PF00995">
    <property type="entry name" value="Sec1"/>
    <property type="match status" value="1"/>
</dbReference>
<dbReference type="InterPro" id="IPR043127">
    <property type="entry name" value="Sec-1-like_dom3a"/>
</dbReference>
<evidence type="ECO:0000313" key="3">
    <source>
        <dbReference type="Proteomes" id="UP000815325"/>
    </source>
</evidence>
<organism evidence="2 3">
    <name type="scientific">Dunaliella salina</name>
    <name type="common">Green alga</name>
    <name type="synonym">Protococcus salinus</name>
    <dbReference type="NCBI Taxonomy" id="3046"/>
    <lineage>
        <taxon>Eukaryota</taxon>
        <taxon>Viridiplantae</taxon>
        <taxon>Chlorophyta</taxon>
        <taxon>core chlorophytes</taxon>
        <taxon>Chlorophyceae</taxon>
        <taxon>CS clade</taxon>
        <taxon>Chlamydomonadales</taxon>
        <taxon>Dunaliellaceae</taxon>
        <taxon>Dunaliella</taxon>
    </lineage>
</organism>
<dbReference type="Proteomes" id="UP000815325">
    <property type="component" value="Unassembled WGS sequence"/>
</dbReference>
<reference evidence="2" key="1">
    <citation type="submission" date="2017-08" db="EMBL/GenBank/DDBJ databases">
        <authorList>
            <person name="Polle J.E."/>
            <person name="Barry K."/>
            <person name="Cushman J."/>
            <person name="Schmutz J."/>
            <person name="Tran D."/>
            <person name="Hathwaick L.T."/>
            <person name="Yim W.C."/>
            <person name="Jenkins J."/>
            <person name="Mckie-Krisberg Z.M."/>
            <person name="Prochnik S."/>
            <person name="Lindquist E."/>
            <person name="Dockter R.B."/>
            <person name="Adam C."/>
            <person name="Molina H."/>
            <person name="Bunkerborg J."/>
            <person name="Jin E."/>
            <person name="Buchheim M."/>
            <person name="Magnuson J."/>
        </authorList>
    </citation>
    <scope>NUCLEOTIDE SEQUENCE</scope>
    <source>
        <strain evidence="2">CCAP 19/18</strain>
    </source>
</reference>
<dbReference type="PANTHER" id="PTHR11679">
    <property type="entry name" value="VESICLE PROTEIN SORTING-ASSOCIATED"/>
    <property type="match status" value="1"/>
</dbReference>
<proteinExistence type="inferred from homology"/>
<dbReference type="InterPro" id="IPR036045">
    <property type="entry name" value="Sec1-like_sf"/>
</dbReference>
<name>A0ABQ7GRI1_DUNSA</name>
<dbReference type="Gene3D" id="3.40.50.2060">
    <property type="match status" value="1"/>
</dbReference>
<keyword evidence="3" id="KW-1185">Reference proteome</keyword>
<evidence type="ECO:0000313" key="2">
    <source>
        <dbReference type="EMBL" id="KAF5837210.1"/>
    </source>
</evidence>